<dbReference type="UniPathway" id="UPA01057">
    <property type="reaction ID" value="UER00165"/>
</dbReference>
<dbReference type="HAMAP" id="MF_00470">
    <property type="entry name" value="MenC_1"/>
    <property type="match status" value="1"/>
</dbReference>
<dbReference type="Pfam" id="PF13378">
    <property type="entry name" value="MR_MLE_C"/>
    <property type="match status" value="1"/>
</dbReference>
<protein>
    <recommendedName>
        <fullName evidence="4 5">o-succinylbenzoate synthase</fullName>
        <shortName evidence="4">OSB synthase</shortName>
        <shortName evidence="4">OSBS</shortName>
        <ecNumber evidence="4 5">4.2.1.113</ecNumber>
    </recommendedName>
    <alternativeName>
        <fullName evidence="4">4-(2'-carboxyphenyl)-4-oxybutyric acid synthase</fullName>
    </alternativeName>
    <alternativeName>
        <fullName evidence="4">o-succinylbenzoic acid synthase</fullName>
    </alternativeName>
</protein>
<comment type="pathway">
    <text evidence="4">Quinol/quinone metabolism; 1,4-dihydroxy-2-naphthoate biosynthesis; 1,4-dihydroxy-2-naphthoate from chorismate: step 4/7.</text>
</comment>
<evidence type="ECO:0000313" key="7">
    <source>
        <dbReference type="EMBL" id="QYM80239.1"/>
    </source>
</evidence>
<dbReference type="RefSeq" id="WP_220165136.1">
    <property type="nucleotide sequence ID" value="NZ_CP080507.1"/>
</dbReference>
<dbReference type="Proteomes" id="UP000825051">
    <property type="component" value="Chromosome"/>
</dbReference>
<evidence type="ECO:0000256" key="4">
    <source>
        <dbReference type="HAMAP-Rule" id="MF_00470"/>
    </source>
</evidence>
<dbReference type="EMBL" id="CP080507">
    <property type="protein sequence ID" value="QYM80239.1"/>
    <property type="molecule type" value="Genomic_DNA"/>
</dbReference>
<dbReference type="SUPFAM" id="SSF54826">
    <property type="entry name" value="Enolase N-terminal domain-like"/>
    <property type="match status" value="1"/>
</dbReference>
<evidence type="ECO:0000256" key="5">
    <source>
        <dbReference type="NCBIfam" id="TIGR01927"/>
    </source>
</evidence>
<gene>
    <name evidence="4" type="primary">menC</name>
    <name evidence="7" type="ORF">K0B96_06390</name>
</gene>
<dbReference type="NCBIfam" id="NF002739">
    <property type="entry name" value="PRK02714.1"/>
    <property type="match status" value="1"/>
</dbReference>
<dbReference type="AlphaFoldDB" id="A0A8F9TYL1"/>
<dbReference type="CDD" id="cd03320">
    <property type="entry name" value="OSBS"/>
    <property type="match status" value="1"/>
</dbReference>
<dbReference type="InterPro" id="IPR041338">
    <property type="entry name" value="OSBS_N"/>
</dbReference>
<dbReference type="NCBIfam" id="TIGR01927">
    <property type="entry name" value="menC_gam_Gplu"/>
    <property type="match status" value="1"/>
</dbReference>
<evidence type="ECO:0000313" key="8">
    <source>
        <dbReference type="Proteomes" id="UP000825051"/>
    </source>
</evidence>
<sequence>MDTKKHECERGESYRLAWRRYRLPMRVSVRTAHGVWAEREGVIVRLEDDAGNVGYGEAAPIPWFGTETVEDIEAGCAALGERVTRETLGALPVRLGCLRGALAAARAADADGMKHDYLRVAALLPAGEAARAVLVEQAEAGFRVFKWKVGVADARAEMGQLDELCGEMPEGARLRLDANGAWDRRTAERWLALCAERPVEFVEQPCFAAAGEGETAQRRAEDALRGLAEDYPTPIALDESLVGAGDVARWLGAGWRGVFVVKPSLLGEVRKALDALSAAKASVVFSSALETAVGARMALECAFRWEGEARALGFGVWPLFADRRFDGPPAAPFMRAEDVARLNPETIWNALS</sequence>
<dbReference type="PANTHER" id="PTHR48073:SF2">
    <property type="entry name" value="O-SUCCINYLBENZOATE SYNTHASE"/>
    <property type="match status" value="1"/>
</dbReference>
<dbReference type="InterPro" id="IPR036849">
    <property type="entry name" value="Enolase-like_C_sf"/>
</dbReference>
<feature type="binding site" evidence="4">
    <location>
        <position position="203"/>
    </location>
    <ligand>
        <name>Mg(2+)</name>
        <dbReference type="ChEBI" id="CHEBI:18420"/>
    </ligand>
</feature>
<keyword evidence="2 4" id="KW-0460">Magnesium</keyword>
<comment type="cofactor">
    <cofactor evidence="4">
        <name>a divalent metal cation</name>
        <dbReference type="ChEBI" id="CHEBI:60240"/>
    </cofactor>
</comment>
<dbReference type="InterPro" id="IPR010196">
    <property type="entry name" value="OSB_synthase_MenC1"/>
</dbReference>
<comment type="catalytic activity">
    <reaction evidence="4">
        <text>(1R,6R)-6-hydroxy-2-succinyl-cyclohexa-2,4-diene-1-carboxylate = 2-succinylbenzoate + H2O</text>
        <dbReference type="Rhea" id="RHEA:10196"/>
        <dbReference type="ChEBI" id="CHEBI:15377"/>
        <dbReference type="ChEBI" id="CHEBI:18325"/>
        <dbReference type="ChEBI" id="CHEBI:58689"/>
        <dbReference type="EC" id="4.2.1.113"/>
    </reaction>
</comment>
<dbReference type="SFLD" id="SFLDS00001">
    <property type="entry name" value="Enolase"/>
    <property type="match status" value="1"/>
</dbReference>
<feature type="active site" description="Proton acceptor" evidence="4">
    <location>
        <position position="262"/>
    </location>
</feature>
<feature type="binding site" evidence="4">
    <location>
        <position position="238"/>
    </location>
    <ligand>
        <name>Mg(2+)</name>
        <dbReference type="ChEBI" id="CHEBI:18420"/>
    </ligand>
</feature>
<dbReference type="PANTHER" id="PTHR48073">
    <property type="entry name" value="O-SUCCINYLBENZOATE SYNTHASE-RELATED"/>
    <property type="match status" value="1"/>
</dbReference>
<dbReference type="SMART" id="SM00922">
    <property type="entry name" value="MR_MLE"/>
    <property type="match status" value="1"/>
</dbReference>
<dbReference type="Gene3D" id="3.20.20.120">
    <property type="entry name" value="Enolase-like C-terminal domain"/>
    <property type="match status" value="1"/>
</dbReference>
<keyword evidence="3 4" id="KW-0456">Lyase</keyword>
<feature type="active site" description="Proton donor" evidence="4">
    <location>
        <position position="148"/>
    </location>
</feature>
<keyword evidence="1 4" id="KW-0479">Metal-binding</keyword>
<dbReference type="SUPFAM" id="SSF51604">
    <property type="entry name" value="Enolase C-terminal domain-like"/>
    <property type="match status" value="1"/>
</dbReference>
<dbReference type="InterPro" id="IPR029065">
    <property type="entry name" value="Enolase_C-like"/>
</dbReference>
<dbReference type="Gene3D" id="3.30.390.10">
    <property type="entry name" value="Enolase-like, N-terminal domain"/>
    <property type="match status" value="1"/>
</dbReference>
<reference evidence="7" key="1">
    <citation type="submission" date="2021-08" db="EMBL/GenBank/DDBJ databases">
        <title>Genome of a novel bacterium of the phylum Verrucomicrobia, Oleiharenicola sp. KSB-15.</title>
        <authorList>
            <person name="Chung J.-H."/>
            <person name="Ahn J.-H."/>
            <person name="Yoon Y."/>
            <person name="Kim D.-Y."/>
            <person name="An S.-H."/>
            <person name="Park I."/>
            <person name="Yeon J."/>
        </authorList>
    </citation>
    <scope>NUCLEOTIDE SEQUENCE</scope>
    <source>
        <strain evidence="7">KSB-15</strain>
    </source>
</reference>
<dbReference type="InterPro" id="IPR029017">
    <property type="entry name" value="Enolase-like_N"/>
</dbReference>
<evidence type="ECO:0000256" key="2">
    <source>
        <dbReference type="ARBA" id="ARBA00022842"/>
    </source>
</evidence>
<dbReference type="GO" id="GO:0009234">
    <property type="term" value="P:menaquinone biosynthetic process"/>
    <property type="evidence" value="ECO:0007669"/>
    <property type="project" value="UniProtKB-UniRule"/>
</dbReference>
<name>A0A8F9TYL1_9BACT</name>
<dbReference type="SFLD" id="SFLDF00009">
    <property type="entry name" value="o-succinylbenzoate_synthase"/>
    <property type="match status" value="1"/>
</dbReference>
<organism evidence="7 8">
    <name type="scientific">Horticoccus luteus</name>
    <dbReference type="NCBI Taxonomy" id="2862869"/>
    <lineage>
        <taxon>Bacteria</taxon>
        <taxon>Pseudomonadati</taxon>
        <taxon>Verrucomicrobiota</taxon>
        <taxon>Opitutia</taxon>
        <taxon>Opitutales</taxon>
        <taxon>Opitutaceae</taxon>
        <taxon>Horticoccus</taxon>
    </lineage>
</organism>
<keyword evidence="8" id="KW-1185">Reference proteome</keyword>
<comment type="pathway">
    <text evidence="4">Quinol/quinone metabolism; menaquinone biosynthesis.</text>
</comment>
<feature type="domain" description="Mandelate racemase/muconate lactonizing enzyme C-terminal" evidence="6">
    <location>
        <begin position="126"/>
        <end position="234"/>
    </location>
</feature>
<comment type="function">
    <text evidence="4">Converts 2-succinyl-6-hydroxy-2,4-cyclohexadiene-1-carboxylate (SHCHC) to 2-succinylbenzoate (OSB).</text>
</comment>
<proteinExistence type="inferred from homology"/>
<dbReference type="InterPro" id="IPR013342">
    <property type="entry name" value="Mandelate_racemase_C"/>
</dbReference>
<accession>A0A8F9TYL1</accession>
<dbReference type="Pfam" id="PF21508">
    <property type="entry name" value="MenC_N"/>
    <property type="match status" value="1"/>
</dbReference>
<comment type="similarity">
    <text evidence="4">Belongs to the mandelate racemase/muconate lactonizing enzyme family. MenC type 1 subfamily.</text>
</comment>
<dbReference type="EC" id="4.2.1.113" evidence="4 5"/>
<dbReference type="SFLD" id="SFLDG00180">
    <property type="entry name" value="muconate_cycloisomerase"/>
    <property type="match status" value="1"/>
</dbReference>
<dbReference type="KEGG" id="ole:K0B96_06390"/>
<dbReference type="GO" id="GO:0043748">
    <property type="term" value="F:O-succinylbenzoate synthase activity"/>
    <property type="evidence" value="ECO:0007669"/>
    <property type="project" value="UniProtKB-EC"/>
</dbReference>
<dbReference type="UniPathway" id="UPA00079"/>
<dbReference type="GO" id="GO:0000287">
    <property type="term" value="F:magnesium ion binding"/>
    <property type="evidence" value="ECO:0007669"/>
    <property type="project" value="UniProtKB-UniRule"/>
</dbReference>
<evidence type="ECO:0000259" key="6">
    <source>
        <dbReference type="SMART" id="SM00922"/>
    </source>
</evidence>
<evidence type="ECO:0000256" key="3">
    <source>
        <dbReference type="ARBA" id="ARBA00023239"/>
    </source>
</evidence>
<feature type="binding site" evidence="4">
    <location>
        <position position="177"/>
    </location>
    <ligand>
        <name>Mg(2+)</name>
        <dbReference type="ChEBI" id="CHEBI:18420"/>
    </ligand>
</feature>
<keyword evidence="4" id="KW-0474">Menaquinone biosynthesis</keyword>
<evidence type="ECO:0000256" key="1">
    <source>
        <dbReference type="ARBA" id="ARBA00022723"/>
    </source>
</evidence>